<accession>A0A8X8D8L7</accession>
<dbReference type="Proteomes" id="UP000886885">
    <property type="component" value="Chromosome 3A"/>
</dbReference>
<dbReference type="OrthoDB" id="1711508at2759"/>
<organism evidence="1 2">
    <name type="scientific">Populus tomentosa</name>
    <name type="common">Chinese white poplar</name>
    <dbReference type="NCBI Taxonomy" id="118781"/>
    <lineage>
        <taxon>Eukaryota</taxon>
        <taxon>Viridiplantae</taxon>
        <taxon>Streptophyta</taxon>
        <taxon>Embryophyta</taxon>
        <taxon>Tracheophyta</taxon>
        <taxon>Spermatophyta</taxon>
        <taxon>Magnoliopsida</taxon>
        <taxon>eudicotyledons</taxon>
        <taxon>Gunneridae</taxon>
        <taxon>Pentapetalae</taxon>
        <taxon>rosids</taxon>
        <taxon>fabids</taxon>
        <taxon>Malpighiales</taxon>
        <taxon>Salicaceae</taxon>
        <taxon>Saliceae</taxon>
        <taxon>Populus</taxon>
    </lineage>
</organism>
<evidence type="ECO:0000313" key="2">
    <source>
        <dbReference type="Proteomes" id="UP000886885"/>
    </source>
</evidence>
<dbReference type="EMBL" id="JAAWWB010000005">
    <property type="protein sequence ID" value="KAG6781955.1"/>
    <property type="molecule type" value="Genomic_DNA"/>
</dbReference>
<dbReference type="InterPro" id="IPR051658">
    <property type="entry name" value="UBLCP1"/>
</dbReference>
<sequence length="596" mass="68422">MDLASLIYSIGVNQEFDSELEGTSSPSDLEIVATKEQPYMSANKSYSSTDLAYVTEVIMMQCFSRCEVEKERDAHGFEAQVYFPEILDDYMIQDMTAGGKWQTFTPTISNIPLADRGKGTYNMSAMEEDQQSWPTSNLGRSMTLRNGKQIGTIKCYEGHRKAVISTDSSSSAGNEDSIDSCIRAVNQRLQLSQPPPDLPTACDEVGAMKEIGQKLGIGIGTTGESIEVMIKEAIDAEQDNWDRLDHGLSDHCPLIVGKEQVNWGWKPFKWLDCWLMAPSFQNTLKAFWQEIVHDIPGDFQVIKRISALRLKLGQWNKTVFGNQDWALQNIQSSIRLLEDQAESGKISDSDRHRLYELKGMQWKLCRYVESIWRQKARQSWFKLGDRNTRFFHISAKVRGCKNYIRQLTYNGKILSSPNEIKEGAKAYFSNIYSESLITRPTVGSADFMKLTENQAAWLEIQSDSCGISECKPLGLIWAKFPEFYSSKNTIMFDDLRRNFMMNQQNGLVIKPSRKAHANRDNDQEPVKLTHYLLAIADLDYLCVLDYKMWEFLLVSVERQWSLQNGIFHSYYSSLPRRKYIYRHCYNSNRQQSPPKR</sequence>
<name>A0A8X8D8L7_POPTO</name>
<dbReference type="PANTHER" id="PTHR48493">
    <property type="entry name" value="UBIQUITIN-LIKE DOMAIN-CONTAINING CTD PHOSPHATASE 1"/>
    <property type="match status" value="1"/>
</dbReference>
<proteinExistence type="predicted"/>
<dbReference type="GO" id="GO:0090364">
    <property type="term" value="P:regulation of proteasome assembly"/>
    <property type="evidence" value="ECO:0007669"/>
    <property type="project" value="InterPro"/>
</dbReference>
<dbReference type="PANTHER" id="PTHR48493:SF1">
    <property type="entry name" value="UBIQUITIN-LIKE DOMAIN-CONTAINING CTD PHOSPHATASE 1"/>
    <property type="match status" value="1"/>
</dbReference>
<dbReference type="AlphaFoldDB" id="A0A8X8D8L7"/>
<reference evidence="1" key="1">
    <citation type="journal article" date="2020" name="bioRxiv">
        <title>Hybrid origin of Populus tomentosa Carr. identified through genome sequencing and phylogenomic analysis.</title>
        <authorList>
            <person name="An X."/>
            <person name="Gao K."/>
            <person name="Chen Z."/>
            <person name="Li J."/>
            <person name="Yang X."/>
            <person name="Yang X."/>
            <person name="Zhou J."/>
            <person name="Guo T."/>
            <person name="Zhao T."/>
            <person name="Huang S."/>
            <person name="Miao D."/>
            <person name="Khan W.U."/>
            <person name="Rao P."/>
            <person name="Ye M."/>
            <person name="Lei B."/>
            <person name="Liao W."/>
            <person name="Wang J."/>
            <person name="Ji L."/>
            <person name="Li Y."/>
            <person name="Guo B."/>
            <person name="Mustafa N.S."/>
            <person name="Li S."/>
            <person name="Yun Q."/>
            <person name="Keller S.R."/>
            <person name="Mao J."/>
            <person name="Zhang R."/>
            <person name="Strauss S.H."/>
        </authorList>
    </citation>
    <scope>NUCLEOTIDE SEQUENCE</scope>
    <source>
        <strain evidence="1">GM15</strain>
        <tissue evidence="1">Leaf</tissue>
    </source>
</reference>
<comment type="caution">
    <text evidence="1">The sequence shown here is derived from an EMBL/GenBank/DDBJ whole genome shotgun (WGS) entry which is preliminary data.</text>
</comment>
<keyword evidence="2" id="KW-1185">Reference proteome</keyword>
<protein>
    <submittedName>
        <fullName evidence="1">Uncharacterized protein</fullName>
    </submittedName>
</protein>
<evidence type="ECO:0000313" key="1">
    <source>
        <dbReference type="EMBL" id="KAG6781955.1"/>
    </source>
</evidence>
<gene>
    <name evidence="1" type="ORF">POTOM_011341</name>
</gene>